<dbReference type="SUPFAM" id="SSF54909">
    <property type="entry name" value="Dimeric alpha+beta barrel"/>
    <property type="match status" value="1"/>
</dbReference>
<evidence type="ECO:0000259" key="1">
    <source>
        <dbReference type="Pfam" id="PF07978"/>
    </source>
</evidence>
<sequence length="194" mass="22187">MIVELRQYTLRPGRRDELIELFDREFVESQEQLGMMVLGQFRDLDRPDRFVWLRGFADMTARRKGLQDFYSGPVWAEHGPAANATMIDSDDVLLLRAITAPPQRSRDTIQGGLLYVTAWFRDHRFDPEFADRVPGAVAAFTTEYAVNDFPALPIREGEHVLVWITRDPVDVTAPDGVRVERLRLSPTSRSALRG</sequence>
<dbReference type="EMBL" id="LT629758">
    <property type="protein sequence ID" value="SDS65531.1"/>
    <property type="molecule type" value="Genomic_DNA"/>
</dbReference>
<dbReference type="RefSeq" id="WP_092542477.1">
    <property type="nucleotide sequence ID" value="NZ_BOMJ01000095.1"/>
</dbReference>
<evidence type="ECO:0000313" key="3">
    <source>
        <dbReference type="Proteomes" id="UP000198688"/>
    </source>
</evidence>
<dbReference type="AlphaFoldDB" id="A0A1H1TZN4"/>
<dbReference type="STRING" id="113562.SAMN04489716_1284"/>
<dbReference type="InterPro" id="IPR011008">
    <property type="entry name" value="Dimeric_a/b-barrel"/>
</dbReference>
<dbReference type="Pfam" id="PF07978">
    <property type="entry name" value="NIPSNAP"/>
    <property type="match status" value="1"/>
</dbReference>
<dbReference type="Proteomes" id="UP000198688">
    <property type="component" value="Chromosome I"/>
</dbReference>
<dbReference type="OrthoDB" id="9809695at2"/>
<evidence type="ECO:0000313" key="2">
    <source>
        <dbReference type="EMBL" id="SDS65531.1"/>
    </source>
</evidence>
<name>A0A1H1TZN4_9ACTN</name>
<reference evidence="2" key="1">
    <citation type="submission" date="2016-10" db="EMBL/GenBank/DDBJ databases">
        <authorList>
            <person name="de Groot N.N."/>
        </authorList>
    </citation>
    <scope>NUCLEOTIDE SEQUENCE [LARGE SCALE GENOMIC DNA]</scope>
    <source>
        <strain evidence="2">DSM 43941</strain>
    </source>
</reference>
<keyword evidence="3" id="KW-1185">Reference proteome</keyword>
<organism evidence="2 3">
    <name type="scientific">Actinoplanes derwentensis</name>
    <dbReference type="NCBI Taxonomy" id="113562"/>
    <lineage>
        <taxon>Bacteria</taxon>
        <taxon>Bacillati</taxon>
        <taxon>Actinomycetota</taxon>
        <taxon>Actinomycetes</taxon>
        <taxon>Micromonosporales</taxon>
        <taxon>Micromonosporaceae</taxon>
        <taxon>Actinoplanes</taxon>
    </lineage>
</organism>
<dbReference type="InterPro" id="IPR012577">
    <property type="entry name" value="NIPSNAP"/>
</dbReference>
<proteinExistence type="predicted"/>
<dbReference type="Gene3D" id="3.30.70.100">
    <property type="match status" value="1"/>
</dbReference>
<accession>A0A1H1TZN4</accession>
<gene>
    <name evidence="2" type="ORF">SAMN04489716_1284</name>
</gene>
<protein>
    <submittedName>
        <fullName evidence="2">NIPSNAP protein</fullName>
    </submittedName>
</protein>
<feature type="domain" description="NIPSNAP" evidence="1">
    <location>
        <begin position="3"/>
        <end position="96"/>
    </location>
</feature>